<protein>
    <submittedName>
        <fullName evidence="2">Uncharacterized protein</fullName>
    </submittedName>
</protein>
<evidence type="ECO:0000313" key="2">
    <source>
        <dbReference type="EMBL" id="GAA1949773.1"/>
    </source>
</evidence>
<proteinExistence type="predicted"/>
<gene>
    <name evidence="2" type="ORF">GCM10009838_01050</name>
</gene>
<dbReference type="RefSeq" id="WP_344654859.1">
    <property type="nucleotide sequence ID" value="NZ_BAAAQM010000001.1"/>
</dbReference>
<dbReference type="EMBL" id="BAAAQM010000001">
    <property type="protein sequence ID" value="GAA1949773.1"/>
    <property type="molecule type" value="Genomic_DNA"/>
</dbReference>
<organism evidence="2 3">
    <name type="scientific">Catenulispora subtropica</name>
    <dbReference type="NCBI Taxonomy" id="450798"/>
    <lineage>
        <taxon>Bacteria</taxon>
        <taxon>Bacillati</taxon>
        <taxon>Actinomycetota</taxon>
        <taxon>Actinomycetes</taxon>
        <taxon>Catenulisporales</taxon>
        <taxon>Catenulisporaceae</taxon>
        <taxon>Catenulispora</taxon>
    </lineage>
</organism>
<keyword evidence="3" id="KW-1185">Reference proteome</keyword>
<name>A0ABP5BSB3_9ACTN</name>
<evidence type="ECO:0000313" key="3">
    <source>
        <dbReference type="Proteomes" id="UP001499854"/>
    </source>
</evidence>
<comment type="caution">
    <text evidence="2">The sequence shown here is derived from an EMBL/GenBank/DDBJ whole genome shotgun (WGS) entry which is preliminary data.</text>
</comment>
<feature type="region of interest" description="Disordered" evidence="1">
    <location>
        <begin position="78"/>
        <end position="103"/>
    </location>
</feature>
<reference evidence="3" key="1">
    <citation type="journal article" date="2019" name="Int. J. Syst. Evol. Microbiol.">
        <title>The Global Catalogue of Microorganisms (GCM) 10K type strain sequencing project: providing services to taxonomists for standard genome sequencing and annotation.</title>
        <authorList>
            <consortium name="The Broad Institute Genomics Platform"/>
            <consortium name="The Broad Institute Genome Sequencing Center for Infectious Disease"/>
            <person name="Wu L."/>
            <person name="Ma J."/>
        </authorList>
    </citation>
    <scope>NUCLEOTIDE SEQUENCE [LARGE SCALE GENOMIC DNA]</scope>
    <source>
        <strain evidence="3">JCM 16013</strain>
    </source>
</reference>
<dbReference type="Proteomes" id="UP001499854">
    <property type="component" value="Unassembled WGS sequence"/>
</dbReference>
<sequence length="103" mass="11411">MLELARLTFNRSTPRLRTELSRADVVRAESRYAKALELFADRPRGRAAVMLRRAYLASLRGDHDDAAHRARAAESACRRGNASAVTTHAGRADRLRYSESGAA</sequence>
<evidence type="ECO:0000256" key="1">
    <source>
        <dbReference type="SAM" id="MobiDB-lite"/>
    </source>
</evidence>
<accession>A0ABP5BSB3</accession>